<dbReference type="PANTHER" id="PTHR31350:SF21">
    <property type="entry name" value="F-BOX ONLY PROTEIN 21"/>
    <property type="match status" value="1"/>
</dbReference>
<dbReference type="InterPro" id="IPR036047">
    <property type="entry name" value="F-box-like_dom_sf"/>
</dbReference>
<evidence type="ECO:0000256" key="1">
    <source>
        <dbReference type="SAM" id="MobiDB-lite"/>
    </source>
</evidence>
<dbReference type="Gene3D" id="1.20.1280.50">
    <property type="match status" value="1"/>
</dbReference>
<organism evidence="3 4">
    <name type="scientific">Diacronema lutheri</name>
    <name type="common">Unicellular marine alga</name>
    <name type="synonym">Monochrysis lutheri</name>
    <dbReference type="NCBI Taxonomy" id="2081491"/>
    <lineage>
        <taxon>Eukaryota</taxon>
        <taxon>Haptista</taxon>
        <taxon>Haptophyta</taxon>
        <taxon>Pavlovophyceae</taxon>
        <taxon>Pavlovales</taxon>
        <taxon>Pavlovaceae</taxon>
        <taxon>Diacronema</taxon>
    </lineage>
</organism>
<protein>
    <recommendedName>
        <fullName evidence="2">F-box domain-containing protein</fullName>
    </recommendedName>
</protein>
<dbReference type="Pfam" id="PF12937">
    <property type="entry name" value="F-box-like"/>
    <property type="match status" value="1"/>
</dbReference>
<evidence type="ECO:0000313" key="4">
    <source>
        <dbReference type="Proteomes" id="UP000751190"/>
    </source>
</evidence>
<dbReference type="SUPFAM" id="SSF81383">
    <property type="entry name" value="F-box domain"/>
    <property type="match status" value="1"/>
</dbReference>
<evidence type="ECO:0000259" key="2">
    <source>
        <dbReference type="PROSITE" id="PS50181"/>
    </source>
</evidence>
<dbReference type="OrthoDB" id="28868at2759"/>
<reference evidence="3" key="1">
    <citation type="submission" date="2021-05" db="EMBL/GenBank/DDBJ databases">
        <title>The genome of the haptophyte Pavlova lutheri (Diacronema luteri, Pavlovales) - a model for lipid biosynthesis in eukaryotic algae.</title>
        <authorList>
            <person name="Hulatt C.J."/>
            <person name="Posewitz M.C."/>
        </authorList>
    </citation>
    <scope>NUCLEOTIDE SEQUENCE</scope>
    <source>
        <strain evidence="3">NIVA-4/92</strain>
    </source>
</reference>
<dbReference type="InterPro" id="IPR001810">
    <property type="entry name" value="F-box_dom"/>
</dbReference>
<evidence type="ECO:0000313" key="3">
    <source>
        <dbReference type="EMBL" id="KAG8460311.1"/>
    </source>
</evidence>
<dbReference type="PROSITE" id="PS50181">
    <property type="entry name" value="FBOX"/>
    <property type="match status" value="1"/>
</dbReference>
<dbReference type="AlphaFoldDB" id="A0A8J6C6Q2"/>
<sequence length="770" mass="79456">MSATSFSDLEEDVLLRVLALLRAADLLALGASCRRLHALAERDDLWAPLCARRWTLPVAWAARARSWPPVDGSGGPAFRKLPPPPALGAHRGCELVRLRDSRSHPDSNGRLALRISRDTRTGRALVALVGAALPLSGAAPTGVEAACAIDEMRLVDANSLEPVFPSRWAAAADAQPGAGAGGGGVRPARALAAWKAAWAQRTATDAVVRAELYHAAAHLYPDGSAALDALANARRWAEPSGTSVGAMRALGEYGWEAVWAQLPKGLRAGTDYLRHARSSMQAVQAAVADARAAAAARAPFRGGGGGGTGAPFRGGGGGGTGARAAAERNVPLSLPLVAFAYLRELNSDVRLRDWARLEAAVEANELGAVSGAAGGARARRPPLEAGALIVAAWDDPLCDVGAIAAALDTLGDALCERLGLRAADASAAADAARAPPPLAPAPRSAAAAATDGADVAATAAAAVRTGHGAASARAPPRRVLESANALLFGEEGLNNIERPYYDTRNSQLQYTLLCAEWRHGLPITLAIIYAAVCARAGLHLEPVSLPLHFVLGVPPNVTADAAPAGWGGHGDGDRLLVDAFARGQLLSLHEARQLVVSRSGLPWNPAYAAPCSARDVWARMLRNLALVPQHLLPGGGGGGDAQAGAARHASTAFGSLHAWASATTEQRRARVASDFLLSALLRADLNAHARALSRAGGGANDGGDVPPPALPPPPQLGAQAERNYAWRALPPARSTDDGPDGAPLSEGDSQCVWPSALSVTELLGLWTPWC</sequence>
<dbReference type="PANTHER" id="PTHR31350">
    <property type="entry name" value="SI:DKEY-261L7.2"/>
    <property type="match status" value="1"/>
</dbReference>
<proteinExistence type="predicted"/>
<dbReference type="InterPro" id="IPR032698">
    <property type="entry name" value="SirB1_N"/>
</dbReference>
<dbReference type="EMBL" id="JAGTXO010000033">
    <property type="protein sequence ID" value="KAG8460311.1"/>
    <property type="molecule type" value="Genomic_DNA"/>
</dbReference>
<feature type="compositionally biased region" description="Pro residues" evidence="1">
    <location>
        <begin position="705"/>
        <end position="715"/>
    </location>
</feature>
<name>A0A8J6C6Q2_DIALT</name>
<accession>A0A8J6C6Q2</accession>
<feature type="domain" description="F-box" evidence="2">
    <location>
        <begin position="3"/>
        <end position="49"/>
    </location>
</feature>
<keyword evidence="4" id="KW-1185">Reference proteome</keyword>
<comment type="caution">
    <text evidence="3">The sequence shown here is derived from an EMBL/GenBank/DDBJ whole genome shotgun (WGS) entry which is preliminary data.</text>
</comment>
<dbReference type="Proteomes" id="UP000751190">
    <property type="component" value="Unassembled WGS sequence"/>
</dbReference>
<feature type="region of interest" description="Disordered" evidence="1">
    <location>
        <begin position="730"/>
        <end position="750"/>
    </location>
</feature>
<feature type="region of interest" description="Disordered" evidence="1">
    <location>
        <begin position="694"/>
        <end position="717"/>
    </location>
</feature>
<gene>
    <name evidence="3" type="ORF">KFE25_011802</name>
</gene>
<dbReference type="Pfam" id="PF13369">
    <property type="entry name" value="Transglut_core2"/>
    <property type="match status" value="1"/>
</dbReference>